<gene>
    <name evidence="1" type="ORF">F5148DRAFT_981802</name>
</gene>
<protein>
    <submittedName>
        <fullName evidence="1">Uncharacterized protein</fullName>
    </submittedName>
</protein>
<name>A0ACC0U7U2_9AGAM</name>
<accession>A0ACC0U7U2</accession>
<evidence type="ECO:0000313" key="2">
    <source>
        <dbReference type="Proteomes" id="UP001207468"/>
    </source>
</evidence>
<sequence>MDNINVSDPPARITTITSKKLSAKRAQTRIQAFLDDFENRNSTLKGGDKTVTVQLQKLNQALLDESQKRRKSAGEGR</sequence>
<keyword evidence="2" id="KW-1185">Reference proteome</keyword>
<organism evidence="1 2">
    <name type="scientific">Russula earlei</name>
    <dbReference type="NCBI Taxonomy" id="71964"/>
    <lineage>
        <taxon>Eukaryota</taxon>
        <taxon>Fungi</taxon>
        <taxon>Dikarya</taxon>
        <taxon>Basidiomycota</taxon>
        <taxon>Agaricomycotina</taxon>
        <taxon>Agaricomycetes</taxon>
        <taxon>Russulales</taxon>
        <taxon>Russulaceae</taxon>
        <taxon>Russula</taxon>
    </lineage>
</organism>
<dbReference type="Proteomes" id="UP001207468">
    <property type="component" value="Unassembled WGS sequence"/>
</dbReference>
<reference evidence="1" key="1">
    <citation type="submission" date="2021-03" db="EMBL/GenBank/DDBJ databases">
        <title>Evolutionary priming and transition to the ectomycorrhizal habit in an iconic lineage of mushroom-forming fungi: is preadaptation a requirement?</title>
        <authorList>
            <consortium name="DOE Joint Genome Institute"/>
            <person name="Looney B.P."/>
            <person name="Miyauchi S."/>
            <person name="Morin E."/>
            <person name="Drula E."/>
            <person name="Courty P.E."/>
            <person name="Chicoki N."/>
            <person name="Fauchery L."/>
            <person name="Kohler A."/>
            <person name="Kuo A."/>
            <person name="LaButti K."/>
            <person name="Pangilinan J."/>
            <person name="Lipzen A."/>
            <person name="Riley R."/>
            <person name="Andreopoulos W."/>
            <person name="He G."/>
            <person name="Johnson J."/>
            <person name="Barry K.W."/>
            <person name="Grigoriev I.V."/>
            <person name="Nagy L."/>
            <person name="Hibbett D."/>
            <person name="Henrissat B."/>
            <person name="Matheny P.B."/>
            <person name="Labbe J."/>
            <person name="Martin A.F."/>
        </authorList>
    </citation>
    <scope>NUCLEOTIDE SEQUENCE</scope>
    <source>
        <strain evidence="1">BPL698</strain>
    </source>
</reference>
<comment type="caution">
    <text evidence="1">The sequence shown here is derived from an EMBL/GenBank/DDBJ whole genome shotgun (WGS) entry which is preliminary data.</text>
</comment>
<dbReference type="EMBL" id="JAGFNK010000138">
    <property type="protein sequence ID" value="KAI9507162.1"/>
    <property type="molecule type" value="Genomic_DNA"/>
</dbReference>
<evidence type="ECO:0000313" key="1">
    <source>
        <dbReference type="EMBL" id="KAI9507162.1"/>
    </source>
</evidence>
<proteinExistence type="predicted"/>